<dbReference type="GO" id="GO:0051028">
    <property type="term" value="P:mRNA transport"/>
    <property type="evidence" value="ECO:0007669"/>
    <property type="project" value="UniProtKB-KW"/>
</dbReference>
<dbReference type="Gene3D" id="2.130.10.10">
    <property type="entry name" value="YVTN repeat-like/Quinoprotein amine dehydrogenase"/>
    <property type="match status" value="1"/>
</dbReference>
<dbReference type="InterPro" id="IPR037363">
    <property type="entry name" value="Sec13/Seh1_fam"/>
</dbReference>
<dbReference type="GO" id="GO:0005198">
    <property type="term" value="F:structural molecule activity"/>
    <property type="evidence" value="ECO:0007669"/>
    <property type="project" value="InterPro"/>
</dbReference>
<evidence type="ECO:0000256" key="9">
    <source>
        <dbReference type="ARBA" id="ARBA00023132"/>
    </source>
</evidence>
<dbReference type="InterPro" id="IPR001680">
    <property type="entry name" value="WD40_rpt"/>
</dbReference>
<evidence type="ECO:0000256" key="2">
    <source>
        <dbReference type="ARBA" id="ARBA00010102"/>
    </source>
</evidence>
<dbReference type="InterPro" id="IPR015943">
    <property type="entry name" value="WD40/YVTN_repeat-like_dom_sf"/>
</dbReference>
<dbReference type="SUPFAM" id="SSF50978">
    <property type="entry name" value="WD40 repeat-like"/>
    <property type="match status" value="1"/>
</dbReference>
<evidence type="ECO:0000256" key="5">
    <source>
        <dbReference type="ARBA" id="ARBA00022737"/>
    </source>
</evidence>
<sequence length="321" mass="33917">MAASVGSVAAFDTAHADMVHDTAFDYYGTRLATASSDRMVKVFDVARDETQTTTHVADLAGHDGPVWQVAWAHPKFGQIVASCSFDRRVLVWKESEQQRGAFTQVFSHTHHGSVNAVAFAPHEFGLVLACGSSDGSVSVLTYKPAENVWDVASIPDAHSIGCTSVSFAPAVPAGAVMPSSAGDPPAPQPRLTLATGGCDNTAKIWHRDDSTGTWKCDETLNMHSDWVRDVAFCPNGTLPVKQLATAGQDGQVILWTQAGSGADGDGWKGTVLHNFAPQPVWRVSWSLSGNVLAATDGTGSVSLWKEEADGAWVRAADVAGA</sequence>
<keyword evidence="5" id="KW-0677">Repeat</keyword>
<comment type="caution">
    <text evidence="12">The sequence shown here is derived from an EMBL/GenBank/DDBJ whole genome shotgun (WGS) entry which is preliminary data.</text>
</comment>
<keyword evidence="4 11" id="KW-0853">WD repeat</keyword>
<dbReference type="PANTHER" id="PTHR11024">
    <property type="entry name" value="NUCLEAR PORE COMPLEX PROTEIN SEC13 / SEH1 FAMILY MEMBER"/>
    <property type="match status" value="1"/>
</dbReference>
<organism evidence="12 13">
    <name type="scientific">Pycnococcus provasolii</name>
    <dbReference type="NCBI Taxonomy" id="41880"/>
    <lineage>
        <taxon>Eukaryota</taxon>
        <taxon>Viridiplantae</taxon>
        <taxon>Chlorophyta</taxon>
        <taxon>Pseudoscourfieldiophyceae</taxon>
        <taxon>Pseudoscourfieldiales</taxon>
        <taxon>Pycnococcaceae</taxon>
        <taxon>Pycnococcus</taxon>
    </lineage>
</organism>
<comment type="subcellular location">
    <subcellularLocation>
        <location evidence="1">Nucleus</location>
        <location evidence="1">Nuclear pore complex</location>
    </subcellularLocation>
</comment>
<evidence type="ECO:0000256" key="6">
    <source>
        <dbReference type="ARBA" id="ARBA00022816"/>
    </source>
</evidence>
<feature type="repeat" description="WD" evidence="11">
    <location>
        <begin position="12"/>
        <end position="53"/>
    </location>
</feature>
<reference evidence="12" key="1">
    <citation type="submission" date="2020-10" db="EMBL/GenBank/DDBJ databases">
        <title>Unveiling of a novel bifunctional photoreceptor, Dualchrome1, isolated from a cosmopolitan green alga.</title>
        <authorList>
            <person name="Suzuki S."/>
            <person name="Kawachi M."/>
        </authorList>
    </citation>
    <scope>NUCLEOTIDE SEQUENCE</scope>
    <source>
        <strain evidence="12">NIES 2893</strain>
    </source>
</reference>
<keyword evidence="6" id="KW-0509">mRNA transport</keyword>
<comment type="similarity">
    <text evidence="2">Belongs to the WD repeat SEC13 family.</text>
</comment>
<dbReference type="GO" id="GO:0031080">
    <property type="term" value="C:nuclear pore outer ring"/>
    <property type="evidence" value="ECO:0007669"/>
    <property type="project" value="TreeGrafter"/>
</dbReference>
<evidence type="ECO:0000256" key="8">
    <source>
        <dbReference type="ARBA" id="ARBA00023010"/>
    </source>
</evidence>
<evidence type="ECO:0000256" key="11">
    <source>
        <dbReference type="PROSITE-ProRule" id="PRU00221"/>
    </source>
</evidence>
<protein>
    <submittedName>
        <fullName evidence="12">GTPase-activating protein S13</fullName>
    </submittedName>
</protein>
<feature type="repeat" description="WD" evidence="11">
    <location>
        <begin position="220"/>
        <end position="255"/>
    </location>
</feature>
<keyword evidence="9" id="KW-0906">Nuclear pore complex</keyword>
<dbReference type="SMART" id="SM00320">
    <property type="entry name" value="WD40"/>
    <property type="match status" value="6"/>
</dbReference>
<feature type="repeat" description="WD" evidence="11">
    <location>
        <begin position="59"/>
        <end position="93"/>
    </location>
</feature>
<keyword evidence="13" id="KW-1185">Reference proteome</keyword>
<dbReference type="EMBL" id="BNJQ01000003">
    <property type="protein sequence ID" value="GHP02407.1"/>
    <property type="molecule type" value="Genomic_DNA"/>
</dbReference>
<evidence type="ECO:0000256" key="3">
    <source>
        <dbReference type="ARBA" id="ARBA00022448"/>
    </source>
</evidence>
<dbReference type="GO" id="GO:0090114">
    <property type="term" value="P:COPII-coated vesicle budding"/>
    <property type="evidence" value="ECO:0007669"/>
    <property type="project" value="TreeGrafter"/>
</dbReference>
<gene>
    <name evidence="12" type="ORF">PPROV_000116400</name>
</gene>
<evidence type="ECO:0000313" key="13">
    <source>
        <dbReference type="Proteomes" id="UP000660262"/>
    </source>
</evidence>
<name>A0A830HBE1_9CHLO</name>
<proteinExistence type="inferred from homology"/>
<dbReference type="PANTHER" id="PTHR11024:SF2">
    <property type="entry name" value="PROTEIN SEC13 HOMOLOG"/>
    <property type="match status" value="1"/>
</dbReference>
<dbReference type="Proteomes" id="UP000660262">
    <property type="component" value="Unassembled WGS sequence"/>
</dbReference>
<dbReference type="InterPro" id="IPR036322">
    <property type="entry name" value="WD40_repeat_dom_sf"/>
</dbReference>
<dbReference type="Pfam" id="PF00400">
    <property type="entry name" value="WD40"/>
    <property type="match status" value="4"/>
</dbReference>
<dbReference type="PROSITE" id="PS50082">
    <property type="entry name" value="WD_REPEATS_2"/>
    <property type="match status" value="3"/>
</dbReference>
<evidence type="ECO:0000256" key="1">
    <source>
        <dbReference type="ARBA" id="ARBA00004567"/>
    </source>
</evidence>
<keyword evidence="8" id="KW-0811">Translocation</keyword>
<accession>A0A830HBE1</accession>
<dbReference type="GO" id="GO:0030127">
    <property type="term" value="C:COPII vesicle coat"/>
    <property type="evidence" value="ECO:0007669"/>
    <property type="project" value="TreeGrafter"/>
</dbReference>
<keyword evidence="3" id="KW-0813">Transport</keyword>
<evidence type="ECO:0000256" key="7">
    <source>
        <dbReference type="ARBA" id="ARBA00022927"/>
    </source>
</evidence>
<evidence type="ECO:0000256" key="10">
    <source>
        <dbReference type="ARBA" id="ARBA00023242"/>
    </source>
</evidence>
<dbReference type="GO" id="GO:0006606">
    <property type="term" value="P:protein import into nucleus"/>
    <property type="evidence" value="ECO:0007669"/>
    <property type="project" value="TreeGrafter"/>
</dbReference>
<dbReference type="OrthoDB" id="364224at2759"/>
<evidence type="ECO:0000256" key="4">
    <source>
        <dbReference type="ARBA" id="ARBA00022574"/>
    </source>
</evidence>
<evidence type="ECO:0000313" key="12">
    <source>
        <dbReference type="EMBL" id="GHP02407.1"/>
    </source>
</evidence>
<keyword evidence="7" id="KW-0653">Protein transport</keyword>
<keyword evidence="10" id="KW-0539">Nucleus</keyword>
<dbReference type="AlphaFoldDB" id="A0A830HBE1"/>